<dbReference type="GO" id="GO:0006282">
    <property type="term" value="P:regulation of DNA repair"/>
    <property type="evidence" value="ECO:0007669"/>
    <property type="project" value="UniProtKB-UniRule"/>
</dbReference>
<keyword evidence="8" id="KW-1185">Reference proteome</keyword>
<organism evidence="7 8">
    <name type="scientific">Pectinatus brassicae</name>
    <dbReference type="NCBI Taxonomy" id="862415"/>
    <lineage>
        <taxon>Bacteria</taxon>
        <taxon>Bacillati</taxon>
        <taxon>Bacillota</taxon>
        <taxon>Negativicutes</taxon>
        <taxon>Selenomonadales</taxon>
        <taxon>Selenomonadaceae</taxon>
        <taxon>Pectinatus</taxon>
    </lineage>
</organism>
<evidence type="ECO:0000256" key="5">
    <source>
        <dbReference type="HAMAP-Rule" id="MF_01114"/>
    </source>
</evidence>
<comment type="function">
    <text evidence="5">Modulates RecA activity.</text>
</comment>
<comment type="similarity">
    <text evidence="2 5">Belongs to the RecX family.</text>
</comment>
<reference evidence="7 8" key="1">
    <citation type="submission" date="2020-08" db="EMBL/GenBank/DDBJ databases">
        <title>Genomic Encyclopedia of Type Strains, Phase IV (KMG-IV): sequencing the most valuable type-strain genomes for metagenomic binning, comparative biology and taxonomic classification.</title>
        <authorList>
            <person name="Goeker M."/>
        </authorList>
    </citation>
    <scope>NUCLEOTIDE SEQUENCE [LARGE SCALE GENOMIC DNA]</scope>
    <source>
        <strain evidence="7 8">DSM 24661</strain>
    </source>
</reference>
<evidence type="ECO:0000256" key="4">
    <source>
        <dbReference type="ARBA" id="ARBA00022490"/>
    </source>
</evidence>
<dbReference type="HAMAP" id="MF_01114">
    <property type="entry name" value="RecX"/>
    <property type="match status" value="1"/>
</dbReference>
<dbReference type="AlphaFoldDB" id="A0A840UMJ9"/>
<evidence type="ECO:0000259" key="6">
    <source>
        <dbReference type="Pfam" id="PF21982"/>
    </source>
</evidence>
<dbReference type="InterPro" id="IPR053926">
    <property type="entry name" value="RecX_HTH_1st"/>
</dbReference>
<sequence length="150" mass="17748">MILKSNKSALEKAVDYLSIRDYSVKQLRDKLYRCSYDEQEINEALEKLKARHYLDDAQLCARQAQVYLREERYSIKALQFKLLAKGFSSEIVNNCLTADFTEYEKRAVIKILPSRLRKTTDREKNMQYLYRKGFSVASIRYGIDKLLKEE</sequence>
<evidence type="ECO:0000313" key="7">
    <source>
        <dbReference type="EMBL" id="MBB5335908.1"/>
    </source>
</evidence>
<feature type="domain" description="RecX first three-helical" evidence="6">
    <location>
        <begin position="9"/>
        <end position="48"/>
    </location>
</feature>
<dbReference type="RefSeq" id="WP_196611160.1">
    <property type="nucleotide sequence ID" value="NZ_WIQL01000007.1"/>
</dbReference>
<protein>
    <recommendedName>
        <fullName evidence="3 5">Regulatory protein RecX</fullName>
    </recommendedName>
</protein>
<dbReference type="GO" id="GO:0005737">
    <property type="term" value="C:cytoplasm"/>
    <property type="evidence" value="ECO:0007669"/>
    <property type="project" value="UniProtKB-SubCell"/>
</dbReference>
<dbReference type="Pfam" id="PF21982">
    <property type="entry name" value="RecX_HTH1"/>
    <property type="match status" value="1"/>
</dbReference>
<evidence type="ECO:0000256" key="3">
    <source>
        <dbReference type="ARBA" id="ARBA00018111"/>
    </source>
</evidence>
<evidence type="ECO:0000256" key="1">
    <source>
        <dbReference type="ARBA" id="ARBA00004496"/>
    </source>
</evidence>
<dbReference type="Proteomes" id="UP000559117">
    <property type="component" value="Unassembled WGS sequence"/>
</dbReference>
<comment type="subcellular location">
    <subcellularLocation>
        <location evidence="1 5">Cytoplasm</location>
    </subcellularLocation>
</comment>
<keyword evidence="4 5" id="KW-0963">Cytoplasm</keyword>
<dbReference type="InterPro" id="IPR003783">
    <property type="entry name" value="Regulatory_RecX"/>
</dbReference>
<dbReference type="EMBL" id="JACHFH010000010">
    <property type="protein sequence ID" value="MBB5335908.1"/>
    <property type="molecule type" value="Genomic_DNA"/>
</dbReference>
<comment type="caution">
    <text evidence="7">The sequence shown here is derived from an EMBL/GenBank/DDBJ whole genome shotgun (WGS) entry which is preliminary data.</text>
</comment>
<name>A0A840UMJ9_9FIRM</name>
<dbReference type="InterPro" id="IPR036388">
    <property type="entry name" value="WH-like_DNA-bd_sf"/>
</dbReference>
<evidence type="ECO:0000313" key="8">
    <source>
        <dbReference type="Proteomes" id="UP000559117"/>
    </source>
</evidence>
<proteinExistence type="inferred from homology"/>
<accession>A0A840UMJ9</accession>
<dbReference type="Gene3D" id="1.10.10.10">
    <property type="entry name" value="Winged helix-like DNA-binding domain superfamily/Winged helix DNA-binding domain"/>
    <property type="match status" value="1"/>
</dbReference>
<evidence type="ECO:0000256" key="2">
    <source>
        <dbReference type="ARBA" id="ARBA00009695"/>
    </source>
</evidence>
<dbReference type="PANTHER" id="PTHR33602:SF1">
    <property type="entry name" value="REGULATORY PROTEIN RECX FAMILY PROTEIN"/>
    <property type="match status" value="1"/>
</dbReference>
<dbReference type="PANTHER" id="PTHR33602">
    <property type="entry name" value="REGULATORY PROTEIN RECX FAMILY PROTEIN"/>
    <property type="match status" value="1"/>
</dbReference>
<gene>
    <name evidence="5" type="primary">recX</name>
    <name evidence="7" type="ORF">HNR32_001052</name>
</gene>